<dbReference type="Proteomes" id="UP000055024">
    <property type="component" value="Unassembled WGS sequence"/>
</dbReference>
<accession>A0A0V1HTE9</accession>
<comment type="caution">
    <text evidence="1">The sequence shown here is derived from an EMBL/GenBank/DDBJ whole genome shotgun (WGS) entry which is preliminary data.</text>
</comment>
<evidence type="ECO:0000313" key="1">
    <source>
        <dbReference type="EMBL" id="KRZ14019.1"/>
    </source>
</evidence>
<dbReference type="EMBL" id="JYDP01000028">
    <property type="protein sequence ID" value="KRZ14019.1"/>
    <property type="molecule type" value="Genomic_DNA"/>
</dbReference>
<dbReference type="AlphaFoldDB" id="A0A0V1HTE9"/>
<evidence type="ECO:0000313" key="2">
    <source>
        <dbReference type="Proteomes" id="UP000055024"/>
    </source>
</evidence>
<keyword evidence="2" id="KW-1185">Reference proteome</keyword>
<protein>
    <submittedName>
        <fullName evidence="1">Uncharacterized protein</fullName>
    </submittedName>
</protein>
<name>A0A0V1HTE9_9BILA</name>
<organism evidence="1 2">
    <name type="scientific">Trichinella zimbabwensis</name>
    <dbReference type="NCBI Taxonomy" id="268475"/>
    <lineage>
        <taxon>Eukaryota</taxon>
        <taxon>Metazoa</taxon>
        <taxon>Ecdysozoa</taxon>
        <taxon>Nematoda</taxon>
        <taxon>Enoplea</taxon>
        <taxon>Dorylaimia</taxon>
        <taxon>Trichinellida</taxon>
        <taxon>Trichinellidae</taxon>
        <taxon>Trichinella</taxon>
    </lineage>
</organism>
<gene>
    <name evidence="1" type="ORF">T11_12290</name>
</gene>
<sequence length="101" mass="11618">MQLYRVTEPTLLSFGNCTIPFVKLRPHSWSHMQSCRGLQSESTRHERRHLWEENNSCQLSGRIGQLVIRNAIAATSYLSNNSFTTTINVNIPFDVNLLLEK</sequence>
<reference evidence="1 2" key="1">
    <citation type="submission" date="2015-01" db="EMBL/GenBank/DDBJ databases">
        <title>Evolution of Trichinella species and genotypes.</title>
        <authorList>
            <person name="Korhonen P.K."/>
            <person name="Edoardo P."/>
            <person name="Giuseppe L.R."/>
            <person name="Gasser R.B."/>
        </authorList>
    </citation>
    <scope>NUCLEOTIDE SEQUENCE [LARGE SCALE GENOMIC DNA]</scope>
    <source>
        <strain evidence="1">ISS1029</strain>
    </source>
</reference>
<proteinExistence type="predicted"/>